<feature type="domain" description="Phosphatidic acid phosphatase type 2/haloperoxidase" evidence="8">
    <location>
        <begin position="139"/>
        <end position="321"/>
    </location>
</feature>
<dbReference type="EMBL" id="KZ826382">
    <property type="protein sequence ID" value="PYI03308.1"/>
    <property type="molecule type" value="Genomic_DNA"/>
</dbReference>
<feature type="transmembrane region" description="Helical" evidence="7">
    <location>
        <begin position="95"/>
        <end position="116"/>
    </location>
</feature>
<comment type="similarity">
    <text evidence="2">Belongs to the PA-phosphatase related phosphoesterase family.</text>
</comment>
<evidence type="ECO:0000256" key="2">
    <source>
        <dbReference type="ARBA" id="ARBA00008816"/>
    </source>
</evidence>
<reference evidence="9 10" key="1">
    <citation type="submission" date="2018-02" db="EMBL/GenBank/DDBJ databases">
        <title>The genomes of Aspergillus section Nigri reveals drivers in fungal speciation.</title>
        <authorList>
            <consortium name="DOE Joint Genome Institute"/>
            <person name="Vesth T.C."/>
            <person name="Nybo J."/>
            <person name="Theobald S."/>
            <person name="Brandl J."/>
            <person name="Frisvad J.C."/>
            <person name="Nielsen K.F."/>
            <person name="Lyhne E.K."/>
            <person name="Kogle M.E."/>
            <person name="Kuo A."/>
            <person name="Riley R."/>
            <person name="Clum A."/>
            <person name="Nolan M."/>
            <person name="Lipzen A."/>
            <person name="Salamov A."/>
            <person name="Henrissat B."/>
            <person name="Wiebenga A."/>
            <person name="De vries R.P."/>
            <person name="Grigoriev I.V."/>
            <person name="Mortensen U.H."/>
            <person name="Andersen M.R."/>
            <person name="Baker S.E."/>
        </authorList>
    </citation>
    <scope>NUCLEOTIDE SEQUENCE [LARGE SCALE GENOMIC DNA]</scope>
    <source>
        <strain evidence="9 10">CBS 121057</strain>
    </source>
</reference>
<feature type="transmembrane region" description="Helical" evidence="7">
    <location>
        <begin position="231"/>
        <end position="254"/>
    </location>
</feature>
<dbReference type="FunFam" id="1.20.144.10:FF:000042">
    <property type="entry name" value="PAP2 domain protein"/>
    <property type="match status" value="1"/>
</dbReference>
<evidence type="ECO:0000256" key="3">
    <source>
        <dbReference type="ARBA" id="ARBA00022692"/>
    </source>
</evidence>
<dbReference type="Proteomes" id="UP000248423">
    <property type="component" value="Unassembled WGS sequence"/>
</dbReference>
<dbReference type="GO" id="GO:0046839">
    <property type="term" value="P:phospholipid dephosphorylation"/>
    <property type="evidence" value="ECO:0007669"/>
    <property type="project" value="TreeGrafter"/>
</dbReference>
<dbReference type="PANTHER" id="PTHR10165:SF154">
    <property type="entry name" value="PAP2 DOMAIN PROTEIN (AFU_ORTHOLOGUE AFUA_1G09730)"/>
    <property type="match status" value="1"/>
</dbReference>
<feature type="transmembrane region" description="Helical" evidence="7">
    <location>
        <begin position="45"/>
        <end position="65"/>
    </location>
</feature>
<evidence type="ECO:0000256" key="6">
    <source>
        <dbReference type="SAM" id="MobiDB-lite"/>
    </source>
</evidence>
<dbReference type="SUPFAM" id="SSF48317">
    <property type="entry name" value="Acid phosphatase/Vanadium-dependent haloperoxidase"/>
    <property type="match status" value="1"/>
</dbReference>
<sequence>MNEEPTSPMAHPNPNPTTKTSHPTSPPPPPSPQAAAYTHPPKRLIISYLIDWILIIGIALIGYSFSTLTPNHIPFSLTDTSISFPHKEKDTVSTGVLVVVSLIAPAVIIAFVVCVFTSRNTSSSTRGINWRWKLWEWNVGWMGLGVAVAGTYMATQGLKDLYGKPRPDMLARCDPDVLAVGEFAVGGLGGRVSGAPTMVTWEICRNKLDGLKKDGFASFPSGHSSMSFAGLMYLALWLCAKFSIGFPFLAYSPFSQDLRRQERDSIRNQGAAPPVYMLIVAFVPIAVAFFISASRWFDYRHHGFDIIFGSVMGMVFAWIGFRLYQLPIMRGAGWAWGARSREHAFFMGVGLPSHVAADNWTTEGDKSDLAENRAQDVDLEMARRCPNE</sequence>
<dbReference type="VEuPathDB" id="FungiDB:BO78DRAFT_375403"/>
<keyword evidence="5 7" id="KW-0472">Membrane</keyword>
<protein>
    <submittedName>
        <fullName evidence="9">PAP2 domain protein</fullName>
    </submittedName>
</protein>
<evidence type="ECO:0000256" key="5">
    <source>
        <dbReference type="ARBA" id="ARBA00023136"/>
    </source>
</evidence>
<dbReference type="AlphaFoldDB" id="A0A319E9M4"/>
<name>A0A319E9M4_ASPSB</name>
<evidence type="ECO:0000259" key="8">
    <source>
        <dbReference type="SMART" id="SM00014"/>
    </source>
</evidence>
<dbReference type="InterPro" id="IPR043216">
    <property type="entry name" value="PAP-like"/>
</dbReference>
<dbReference type="SMART" id="SM00014">
    <property type="entry name" value="acidPPc"/>
    <property type="match status" value="1"/>
</dbReference>
<dbReference type="InterPro" id="IPR036938">
    <property type="entry name" value="PAP2/HPO_sf"/>
</dbReference>
<dbReference type="STRING" id="1448318.A0A319E9M4"/>
<dbReference type="InterPro" id="IPR000326">
    <property type="entry name" value="PAP2/HPO"/>
</dbReference>
<dbReference type="GO" id="GO:0016020">
    <property type="term" value="C:membrane"/>
    <property type="evidence" value="ECO:0007669"/>
    <property type="project" value="UniProtKB-SubCell"/>
</dbReference>
<dbReference type="Pfam" id="PF01569">
    <property type="entry name" value="PAP2"/>
    <property type="match status" value="1"/>
</dbReference>
<feature type="region of interest" description="Disordered" evidence="6">
    <location>
        <begin position="1"/>
        <end position="36"/>
    </location>
</feature>
<evidence type="ECO:0000313" key="9">
    <source>
        <dbReference type="EMBL" id="PYI03308.1"/>
    </source>
</evidence>
<organism evidence="9 10">
    <name type="scientific">Aspergillus sclerotiicarbonarius (strain CBS 121057 / IBT 28362)</name>
    <dbReference type="NCBI Taxonomy" id="1448318"/>
    <lineage>
        <taxon>Eukaryota</taxon>
        <taxon>Fungi</taxon>
        <taxon>Dikarya</taxon>
        <taxon>Ascomycota</taxon>
        <taxon>Pezizomycotina</taxon>
        <taxon>Eurotiomycetes</taxon>
        <taxon>Eurotiomycetidae</taxon>
        <taxon>Eurotiales</taxon>
        <taxon>Aspergillaceae</taxon>
        <taxon>Aspergillus</taxon>
        <taxon>Aspergillus subgen. Circumdati</taxon>
    </lineage>
</organism>
<comment type="subcellular location">
    <subcellularLocation>
        <location evidence="1">Membrane</location>
        <topology evidence="1">Multi-pass membrane protein</topology>
    </subcellularLocation>
</comment>
<keyword evidence="3 7" id="KW-0812">Transmembrane</keyword>
<evidence type="ECO:0000256" key="7">
    <source>
        <dbReference type="SAM" id="Phobius"/>
    </source>
</evidence>
<dbReference type="PANTHER" id="PTHR10165">
    <property type="entry name" value="LIPID PHOSPHATE PHOSPHATASE"/>
    <property type="match status" value="1"/>
</dbReference>
<accession>A0A319E9M4</accession>
<keyword evidence="10" id="KW-1185">Reference proteome</keyword>
<evidence type="ECO:0000313" key="10">
    <source>
        <dbReference type="Proteomes" id="UP000248423"/>
    </source>
</evidence>
<gene>
    <name evidence="9" type="ORF">BO78DRAFT_375403</name>
</gene>
<dbReference type="GO" id="GO:0008195">
    <property type="term" value="F:phosphatidate phosphatase activity"/>
    <property type="evidence" value="ECO:0007669"/>
    <property type="project" value="TreeGrafter"/>
</dbReference>
<dbReference type="CDD" id="cd03390">
    <property type="entry name" value="PAP2_containing_1_like"/>
    <property type="match status" value="1"/>
</dbReference>
<evidence type="ECO:0000256" key="4">
    <source>
        <dbReference type="ARBA" id="ARBA00022989"/>
    </source>
</evidence>
<dbReference type="GO" id="GO:0006644">
    <property type="term" value="P:phospholipid metabolic process"/>
    <property type="evidence" value="ECO:0007669"/>
    <property type="project" value="InterPro"/>
</dbReference>
<dbReference type="OrthoDB" id="10030083at2759"/>
<proteinExistence type="inferred from homology"/>
<feature type="transmembrane region" description="Helical" evidence="7">
    <location>
        <begin position="275"/>
        <end position="297"/>
    </location>
</feature>
<feature type="transmembrane region" description="Helical" evidence="7">
    <location>
        <begin position="303"/>
        <end position="321"/>
    </location>
</feature>
<feature type="transmembrane region" description="Helical" evidence="7">
    <location>
        <begin position="137"/>
        <end position="155"/>
    </location>
</feature>
<evidence type="ECO:0000256" key="1">
    <source>
        <dbReference type="ARBA" id="ARBA00004141"/>
    </source>
</evidence>
<dbReference type="Gene3D" id="1.20.144.10">
    <property type="entry name" value="Phosphatidic acid phosphatase type 2/haloperoxidase"/>
    <property type="match status" value="1"/>
</dbReference>
<keyword evidence="4 7" id="KW-1133">Transmembrane helix</keyword>